<dbReference type="NCBIfam" id="TIGR01733">
    <property type="entry name" value="AA-adenyl-dom"/>
    <property type="match status" value="1"/>
</dbReference>
<dbReference type="PROSITE" id="PS50075">
    <property type="entry name" value="CARRIER"/>
    <property type="match status" value="1"/>
</dbReference>
<dbReference type="Proteomes" id="UP000192796">
    <property type="component" value="Unassembled WGS sequence"/>
</dbReference>
<dbReference type="FunFam" id="3.30.559.10:FF:000012">
    <property type="entry name" value="Non-ribosomal peptide synthetase"/>
    <property type="match status" value="1"/>
</dbReference>
<comment type="caution">
    <text evidence="5">The sequence shown here is derived from an EMBL/GenBank/DDBJ whole genome shotgun (WGS) entry which is preliminary data.</text>
</comment>
<dbReference type="PROSITE" id="PS00455">
    <property type="entry name" value="AMP_BINDING"/>
    <property type="match status" value="1"/>
</dbReference>
<dbReference type="Gene3D" id="2.30.38.10">
    <property type="entry name" value="Luciferase, Domain 3"/>
    <property type="match status" value="1"/>
</dbReference>
<dbReference type="Pfam" id="PF13193">
    <property type="entry name" value="AMP-binding_C"/>
    <property type="match status" value="1"/>
</dbReference>
<dbReference type="InterPro" id="IPR041464">
    <property type="entry name" value="TubC_N"/>
</dbReference>
<dbReference type="Gene3D" id="3.40.50.980">
    <property type="match status" value="2"/>
</dbReference>
<evidence type="ECO:0000256" key="3">
    <source>
        <dbReference type="ARBA" id="ARBA00022553"/>
    </source>
</evidence>
<dbReference type="FunFam" id="3.40.50.980:FF:000001">
    <property type="entry name" value="Non-ribosomal peptide synthetase"/>
    <property type="match status" value="1"/>
</dbReference>
<dbReference type="Gene3D" id="1.10.1200.10">
    <property type="entry name" value="ACP-like"/>
    <property type="match status" value="1"/>
</dbReference>
<comment type="cofactor">
    <cofactor evidence="1">
        <name>pantetheine 4'-phosphate</name>
        <dbReference type="ChEBI" id="CHEBI:47942"/>
    </cofactor>
</comment>
<name>A0A1V9FRX8_9BACT</name>
<dbReference type="RefSeq" id="WP_081151385.1">
    <property type="nucleotide sequence ID" value="NZ_LVYD01000058.1"/>
</dbReference>
<dbReference type="SMART" id="SM00823">
    <property type="entry name" value="PKS_PP"/>
    <property type="match status" value="1"/>
</dbReference>
<evidence type="ECO:0000313" key="6">
    <source>
        <dbReference type="Proteomes" id="UP000192796"/>
    </source>
</evidence>
<dbReference type="SUPFAM" id="SSF47336">
    <property type="entry name" value="ACP-like"/>
    <property type="match status" value="1"/>
</dbReference>
<dbReference type="SUPFAM" id="SSF56801">
    <property type="entry name" value="Acetyl-CoA synthetase-like"/>
    <property type="match status" value="1"/>
</dbReference>
<dbReference type="CDD" id="cd19531">
    <property type="entry name" value="LCL_NRPS-like"/>
    <property type="match status" value="1"/>
</dbReference>
<dbReference type="Pfam" id="PF00668">
    <property type="entry name" value="Condensation"/>
    <property type="match status" value="1"/>
</dbReference>
<dbReference type="GO" id="GO:0043041">
    <property type="term" value="P:amino acid activation for nonribosomal peptide biosynthetic process"/>
    <property type="evidence" value="ECO:0007669"/>
    <property type="project" value="TreeGrafter"/>
</dbReference>
<dbReference type="InterPro" id="IPR020806">
    <property type="entry name" value="PKS_PP-bd"/>
</dbReference>
<dbReference type="GO" id="GO:0044550">
    <property type="term" value="P:secondary metabolite biosynthetic process"/>
    <property type="evidence" value="ECO:0007669"/>
    <property type="project" value="TreeGrafter"/>
</dbReference>
<dbReference type="InterPro" id="IPR023213">
    <property type="entry name" value="CAT-like_dom_sf"/>
</dbReference>
<dbReference type="Gene3D" id="3.30.559.30">
    <property type="entry name" value="Nonribosomal peptide synthetase, condensation domain"/>
    <property type="match status" value="1"/>
</dbReference>
<dbReference type="InterPro" id="IPR025110">
    <property type="entry name" value="AMP-bd_C"/>
</dbReference>
<dbReference type="CDD" id="cd05930">
    <property type="entry name" value="A_NRPS"/>
    <property type="match status" value="1"/>
</dbReference>
<dbReference type="InterPro" id="IPR020845">
    <property type="entry name" value="AMP-binding_CS"/>
</dbReference>
<dbReference type="STRING" id="1703345.A3860_05120"/>
<reference evidence="5 6" key="1">
    <citation type="submission" date="2016-03" db="EMBL/GenBank/DDBJ databases">
        <title>Niastella vici sp. nov., isolated from farmland soil.</title>
        <authorList>
            <person name="Chen L."/>
            <person name="Wang D."/>
            <person name="Yang S."/>
            <person name="Wang G."/>
        </authorList>
    </citation>
    <scope>NUCLEOTIDE SEQUENCE [LARGE SCALE GENOMIC DNA]</scope>
    <source>
        <strain evidence="5 6">DJ57</strain>
    </source>
</reference>
<sequence length="1144" mass="128643">MEQLLKKLKTQGIKISVQDGNLKIKFIGDKLPDDIMQEIKDNKPALIEYLKNIQRHSGTIPSLTAQPDYALSSSQRRLWIVSRLVESNAAYNMHGAMVFKGRLDVGALENAFRLLIERHEILRTVFRENAAGEVRQIILPAAMAGFKLFIEDATLQQDKTQYVRDKVDMDLARPFDLSAGPLLRVTIFRMANDEHVCCCTLHHIICDGWSMELLFREMLVFYRAAAAGEKAALAPLRIQYKDYAAWQQEQMEENILADHRKYWIDLFSDSVPVLQLGDKPRPQVKTYNGMTSRHSLNPEKVAQFGSLCQEEGSTLFMGLVAIVNVLLHRYTNQTDITTGSSIAGREDTELEEQIGYYANVLPLRNRFRQTDSFRELLSIVKEATLKAYTHQRYPFDQLVDELGLQRDPGRNPLFDVMIDYTEPGNDAWEKSIEGLEIRPYTNMTKTISKFDLTFSFTGDSDGLVLAVEYNTDLFGTAMIKQLCGHFDNLFAAVVQDPAMPVNRLKMLTTGDIDTLLYTFNRVPGELASREVQAYTPVIALFESQAMRTPDRTAIVYQEETLTYRELNDRVSRLAAYLQRNFSIQPGNRIGVMADRCSNTIIALLAILKSGCAYVPIDPDYPQSRKRYIMKDARLDLLITESDHLWDLDYFDGVAFAIDKEPWLAEDAASIQDRLIAGDAAAYLIYTSGSTGDPKGCSISNHSFSNYIQWANGYYFGAEMVPDFGLFTSLSFDLTITSIFCTLTSGGRLGIFPQREAIVDILRQYVEGAFSANCIKLTPSHIDLLSKLSLTASSIKCAIVGGEEMTARHVAALKKLNPSMKIYNEYGPTETTVGCMVMPLEEGQRILIGKPIDNMRIYIFGNERRLEPAGVAGEICVGGAGVGMGYLNQSRLTEEKFIEDPYRTGERIYRTGDLGRWLPDGDLEFLGRKDDQVKIRGYRIEPGEIEAALCRHREVELAVVAAETDESGDLQLVAYVAGDMELDASMLVEHLNGLLPAYMIPMRFVQVQDFPISPNGKVDRKQLRHAAGRSLDREVVYEAPRNPTEEQLAAIWKQVLGREMVGIRDNFFEIGGNSLKAARLMELINRAFPMNISLPMLFKYPNIYSLAEYIVTAGEAEVAQPSENELSESTAIIDRTLHLLQDNGG</sequence>
<dbReference type="InterPro" id="IPR010071">
    <property type="entry name" value="AA_adenyl_dom"/>
</dbReference>
<organism evidence="5 6">
    <name type="scientific">Niastella vici</name>
    <dbReference type="NCBI Taxonomy" id="1703345"/>
    <lineage>
        <taxon>Bacteria</taxon>
        <taxon>Pseudomonadati</taxon>
        <taxon>Bacteroidota</taxon>
        <taxon>Chitinophagia</taxon>
        <taxon>Chitinophagales</taxon>
        <taxon>Chitinophagaceae</taxon>
        <taxon>Niastella</taxon>
    </lineage>
</organism>
<dbReference type="OrthoDB" id="9778690at2"/>
<dbReference type="Gene3D" id="3.30.559.10">
    <property type="entry name" value="Chloramphenicol acetyltransferase-like domain"/>
    <property type="match status" value="1"/>
</dbReference>
<evidence type="ECO:0000313" key="5">
    <source>
        <dbReference type="EMBL" id="OQP61102.1"/>
    </source>
</evidence>
<dbReference type="InterPro" id="IPR000873">
    <property type="entry name" value="AMP-dep_synth/lig_dom"/>
</dbReference>
<dbReference type="EMBL" id="LVYD01000058">
    <property type="protein sequence ID" value="OQP61102.1"/>
    <property type="molecule type" value="Genomic_DNA"/>
</dbReference>
<evidence type="ECO:0000256" key="1">
    <source>
        <dbReference type="ARBA" id="ARBA00001957"/>
    </source>
</evidence>
<dbReference type="Pfam" id="PF00550">
    <property type="entry name" value="PP-binding"/>
    <property type="match status" value="1"/>
</dbReference>
<dbReference type="InterPro" id="IPR045851">
    <property type="entry name" value="AMP-bd_C_sf"/>
</dbReference>
<dbReference type="Gene3D" id="3.30.300.30">
    <property type="match status" value="1"/>
</dbReference>
<dbReference type="Pfam" id="PF18563">
    <property type="entry name" value="TubC_N"/>
    <property type="match status" value="1"/>
</dbReference>
<dbReference type="InterPro" id="IPR044894">
    <property type="entry name" value="TubC_N_sf"/>
</dbReference>
<dbReference type="FunFam" id="1.10.1200.10:FF:000005">
    <property type="entry name" value="Nonribosomal peptide synthetase 1"/>
    <property type="match status" value="1"/>
</dbReference>
<dbReference type="GO" id="GO:0005737">
    <property type="term" value="C:cytoplasm"/>
    <property type="evidence" value="ECO:0007669"/>
    <property type="project" value="TreeGrafter"/>
</dbReference>
<feature type="domain" description="Carrier" evidence="4">
    <location>
        <begin position="1038"/>
        <end position="1113"/>
    </location>
</feature>
<protein>
    <recommendedName>
        <fullName evidence="4">Carrier domain-containing protein</fullName>
    </recommendedName>
</protein>
<dbReference type="InterPro" id="IPR036736">
    <property type="entry name" value="ACP-like_sf"/>
</dbReference>
<evidence type="ECO:0000256" key="2">
    <source>
        <dbReference type="ARBA" id="ARBA00022450"/>
    </source>
</evidence>
<gene>
    <name evidence="5" type="ORF">A3860_05120</name>
</gene>
<dbReference type="SUPFAM" id="SSF52777">
    <property type="entry name" value="CoA-dependent acyltransferases"/>
    <property type="match status" value="2"/>
</dbReference>
<dbReference type="GO" id="GO:0031177">
    <property type="term" value="F:phosphopantetheine binding"/>
    <property type="evidence" value="ECO:0007669"/>
    <property type="project" value="InterPro"/>
</dbReference>
<dbReference type="GO" id="GO:0003824">
    <property type="term" value="F:catalytic activity"/>
    <property type="evidence" value="ECO:0007669"/>
    <property type="project" value="InterPro"/>
</dbReference>
<accession>A0A1V9FRX8</accession>
<dbReference type="Pfam" id="PF00501">
    <property type="entry name" value="AMP-binding"/>
    <property type="match status" value="1"/>
</dbReference>
<dbReference type="PANTHER" id="PTHR45527">
    <property type="entry name" value="NONRIBOSOMAL PEPTIDE SYNTHETASE"/>
    <property type="match status" value="1"/>
</dbReference>
<keyword evidence="3" id="KW-0597">Phosphoprotein</keyword>
<dbReference type="PANTHER" id="PTHR45527:SF1">
    <property type="entry name" value="FATTY ACID SYNTHASE"/>
    <property type="match status" value="1"/>
</dbReference>
<dbReference type="InterPro" id="IPR001242">
    <property type="entry name" value="Condensation_dom"/>
</dbReference>
<keyword evidence="2" id="KW-0596">Phosphopantetheine</keyword>
<dbReference type="Gene3D" id="1.10.10.1830">
    <property type="entry name" value="Non-ribosomal peptide synthase, adenylation domain"/>
    <property type="match status" value="1"/>
</dbReference>
<dbReference type="InterPro" id="IPR009081">
    <property type="entry name" value="PP-bd_ACP"/>
</dbReference>
<keyword evidence="6" id="KW-1185">Reference proteome</keyword>
<dbReference type="AlphaFoldDB" id="A0A1V9FRX8"/>
<evidence type="ECO:0000259" key="4">
    <source>
        <dbReference type="PROSITE" id="PS50075"/>
    </source>
</evidence>
<proteinExistence type="predicted"/>